<sequence>MSDLNDPRVFFAAERTLMAWNRTGLTLMAFGFVLERFGLFLHVLRQDPGHAGRDLSFWIGIAFIMLALVVIGFSIVQFRHVLKTLKPVEIPARYCTWGGIAMNLSVVVLGLALLVYLFSEL</sequence>
<keyword evidence="4 5" id="KW-0472">Membrane</keyword>
<dbReference type="AlphaFoldDB" id="A0A106BR20"/>
<keyword evidence="2 5" id="KW-0812">Transmembrane</keyword>
<proteinExistence type="predicted"/>
<dbReference type="OrthoDB" id="582337at2"/>
<evidence type="ECO:0000259" key="6">
    <source>
        <dbReference type="Pfam" id="PF02656"/>
    </source>
</evidence>
<evidence type="ECO:0000256" key="5">
    <source>
        <dbReference type="SAM" id="Phobius"/>
    </source>
</evidence>
<dbReference type="InterPro" id="IPR003807">
    <property type="entry name" value="DUF202"/>
</dbReference>
<dbReference type="PATRIC" id="fig|36861.3.peg.805"/>
<organism evidence="7 8">
    <name type="scientific">Thiobacillus denitrificans</name>
    <dbReference type="NCBI Taxonomy" id="36861"/>
    <lineage>
        <taxon>Bacteria</taxon>
        <taxon>Pseudomonadati</taxon>
        <taxon>Pseudomonadota</taxon>
        <taxon>Betaproteobacteria</taxon>
        <taxon>Nitrosomonadales</taxon>
        <taxon>Thiobacillaceae</taxon>
        <taxon>Thiobacillus</taxon>
    </lineage>
</organism>
<feature type="domain" description="DUF202" evidence="6">
    <location>
        <begin position="8"/>
        <end position="83"/>
    </location>
</feature>
<dbReference type="Pfam" id="PF02656">
    <property type="entry name" value="DUF202"/>
    <property type="match status" value="1"/>
</dbReference>
<evidence type="ECO:0000313" key="7">
    <source>
        <dbReference type="EMBL" id="KVW97073.1"/>
    </source>
</evidence>
<dbReference type="GO" id="GO:0012505">
    <property type="term" value="C:endomembrane system"/>
    <property type="evidence" value="ECO:0007669"/>
    <property type="project" value="UniProtKB-SubCell"/>
</dbReference>
<evidence type="ECO:0000256" key="1">
    <source>
        <dbReference type="ARBA" id="ARBA00004127"/>
    </source>
</evidence>
<dbReference type="Proteomes" id="UP000064243">
    <property type="component" value="Unassembled WGS sequence"/>
</dbReference>
<dbReference type="RefSeq" id="WP_059753612.1">
    <property type="nucleotide sequence ID" value="NZ_LDUG01000018.1"/>
</dbReference>
<feature type="transmembrane region" description="Helical" evidence="5">
    <location>
        <begin position="55"/>
        <end position="76"/>
    </location>
</feature>
<keyword evidence="3 5" id="KW-1133">Transmembrane helix</keyword>
<accession>A0A106BR20</accession>
<name>A0A106BR20_THIDE</name>
<evidence type="ECO:0000313" key="8">
    <source>
        <dbReference type="Proteomes" id="UP000064243"/>
    </source>
</evidence>
<comment type="subcellular location">
    <subcellularLocation>
        <location evidence="1">Endomembrane system</location>
        <topology evidence="1">Multi-pass membrane protein</topology>
    </subcellularLocation>
</comment>
<reference evidence="7 8" key="1">
    <citation type="journal article" date="2015" name="Appl. Environ. Microbiol.">
        <title>Aerobic and Anaerobic Thiosulfate Oxidation by a Cold-Adapted, Subglacial Chemoautotroph.</title>
        <authorList>
            <person name="Harrold Z.R."/>
            <person name="Skidmore M.L."/>
            <person name="Hamilton T.L."/>
            <person name="Desch L."/>
            <person name="Amada K."/>
            <person name="van Gelder W."/>
            <person name="Glover K."/>
            <person name="Roden E.E."/>
            <person name="Boyd E.S."/>
        </authorList>
    </citation>
    <scope>NUCLEOTIDE SEQUENCE [LARGE SCALE GENOMIC DNA]</scope>
    <source>
        <strain evidence="7 8">RG</strain>
    </source>
</reference>
<keyword evidence="8" id="KW-1185">Reference proteome</keyword>
<evidence type="ECO:0000256" key="4">
    <source>
        <dbReference type="ARBA" id="ARBA00023136"/>
    </source>
</evidence>
<feature type="transmembrane region" description="Helical" evidence="5">
    <location>
        <begin position="97"/>
        <end position="118"/>
    </location>
</feature>
<protein>
    <submittedName>
        <fullName evidence="7">Membrane protein</fullName>
    </submittedName>
</protein>
<gene>
    <name evidence="7" type="ORF">ABW22_06655</name>
</gene>
<evidence type="ECO:0000256" key="2">
    <source>
        <dbReference type="ARBA" id="ARBA00022692"/>
    </source>
</evidence>
<dbReference type="EMBL" id="LDUG01000018">
    <property type="protein sequence ID" value="KVW97073.1"/>
    <property type="molecule type" value="Genomic_DNA"/>
</dbReference>
<evidence type="ECO:0000256" key="3">
    <source>
        <dbReference type="ARBA" id="ARBA00022989"/>
    </source>
</evidence>
<comment type="caution">
    <text evidence="7">The sequence shown here is derived from an EMBL/GenBank/DDBJ whole genome shotgun (WGS) entry which is preliminary data.</text>
</comment>
<feature type="transmembrane region" description="Helical" evidence="5">
    <location>
        <begin position="25"/>
        <end position="43"/>
    </location>
</feature>